<dbReference type="Pfam" id="PF00105">
    <property type="entry name" value="zf-C4"/>
    <property type="match status" value="2"/>
</dbReference>
<evidence type="ECO:0000313" key="11">
    <source>
        <dbReference type="Proteomes" id="UP001347796"/>
    </source>
</evidence>
<dbReference type="Proteomes" id="UP001347796">
    <property type="component" value="Unassembled WGS sequence"/>
</dbReference>
<dbReference type="CDD" id="cd06916">
    <property type="entry name" value="NR_DBD_like"/>
    <property type="match status" value="1"/>
</dbReference>
<dbReference type="GO" id="GO:0030154">
    <property type="term" value="P:cell differentiation"/>
    <property type="evidence" value="ECO:0007669"/>
    <property type="project" value="TreeGrafter"/>
</dbReference>
<accession>A0AAN8JVB8</accession>
<keyword evidence="11" id="KW-1185">Reference proteome</keyword>
<keyword evidence="6" id="KW-0804">Transcription</keyword>
<evidence type="ECO:0000256" key="7">
    <source>
        <dbReference type="ARBA" id="ARBA00023170"/>
    </source>
</evidence>
<dbReference type="InterPro" id="IPR013088">
    <property type="entry name" value="Znf_NHR/GATA"/>
</dbReference>
<evidence type="ECO:0000256" key="8">
    <source>
        <dbReference type="ARBA" id="ARBA00023242"/>
    </source>
</evidence>
<dbReference type="GO" id="GO:0000978">
    <property type="term" value="F:RNA polymerase II cis-regulatory region sequence-specific DNA binding"/>
    <property type="evidence" value="ECO:0007669"/>
    <property type="project" value="TreeGrafter"/>
</dbReference>
<dbReference type="InterPro" id="IPR050234">
    <property type="entry name" value="Nuclear_hormone_rcpt_NR1"/>
</dbReference>
<evidence type="ECO:0000256" key="1">
    <source>
        <dbReference type="ARBA" id="ARBA00022723"/>
    </source>
</evidence>
<keyword evidence="8" id="KW-0539">Nucleus</keyword>
<dbReference type="SUPFAM" id="SSF57716">
    <property type="entry name" value="Glucocorticoid receptor-like (DNA-binding domain)"/>
    <property type="match status" value="2"/>
</dbReference>
<dbReference type="EMBL" id="JAZGQO010000007">
    <property type="protein sequence ID" value="KAK6181518.1"/>
    <property type="molecule type" value="Genomic_DNA"/>
</dbReference>
<evidence type="ECO:0000256" key="3">
    <source>
        <dbReference type="ARBA" id="ARBA00022833"/>
    </source>
</evidence>
<proteinExistence type="predicted"/>
<evidence type="ECO:0000256" key="6">
    <source>
        <dbReference type="ARBA" id="ARBA00023163"/>
    </source>
</evidence>
<dbReference type="PANTHER" id="PTHR24082:SF473">
    <property type="entry name" value="ECDYSONE-INDUCED PROTEIN 75B, ISOFORM B"/>
    <property type="match status" value="1"/>
</dbReference>
<dbReference type="SMART" id="SM00399">
    <property type="entry name" value="ZnF_C4"/>
    <property type="match status" value="2"/>
</dbReference>
<evidence type="ECO:0000256" key="5">
    <source>
        <dbReference type="ARBA" id="ARBA00023125"/>
    </source>
</evidence>
<dbReference type="PRINTS" id="PR00047">
    <property type="entry name" value="STROIDFINGER"/>
</dbReference>
<feature type="domain" description="Nuclear receptor" evidence="9">
    <location>
        <begin position="100"/>
        <end position="175"/>
    </location>
</feature>
<dbReference type="GO" id="GO:0000122">
    <property type="term" value="P:negative regulation of transcription by RNA polymerase II"/>
    <property type="evidence" value="ECO:0007669"/>
    <property type="project" value="TreeGrafter"/>
</dbReference>
<keyword evidence="5" id="KW-0238">DNA-binding</keyword>
<dbReference type="PROSITE" id="PS00031">
    <property type="entry name" value="NUCLEAR_REC_DBD_1"/>
    <property type="match status" value="1"/>
</dbReference>
<evidence type="ECO:0000313" key="10">
    <source>
        <dbReference type="EMBL" id="KAK6181518.1"/>
    </source>
</evidence>
<evidence type="ECO:0000256" key="2">
    <source>
        <dbReference type="ARBA" id="ARBA00022771"/>
    </source>
</evidence>
<comment type="caution">
    <text evidence="10">The sequence shown here is derived from an EMBL/GenBank/DDBJ whole genome shotgun (WGS) entry which is preliminary data.</text>
</comment>
<organism evidence="10 11">
    <name type="scientific">Patella caerulea</name>
    <name type="common">Rayed Mediterranean limpet</name>
    <dbReference type="NCBI Taxonomy" id="87958"/>
    <lineage>
        <taxon>Eukaryota</taxon>
        <taxon>Metazoa</taxon>
        <taxon>Spiralia</taxon>
        <taxon>Lophotrochozoa</taxon>
        <taxon>Mollusca</taxon>
        <taxon>Gastropoda</taxon>
        <taxon>Patellogastropoda</taxon>
        <taxon>Patelloidea</taxon>
        <taxon>Patellidae</taxon>
        <taxon>Patella</taxon>
    </lineage>
</organism>
<feature type="domain" description="Nuclear receptor" evidence="9">
    <location>
        <begin position="16"/>
        <end position="92"/>
    </location>
</feature>
<dbReference type="GO" id="GO:0004879">
    <property type="term" value="F:nuclear receptor activity"/>
    <property type="evidence" value="ECO:0007669"/>
    <property type="project" value="TreeGrafter"/>
</dbReference>
<protein>
    <recommendedName>
        <fullName evidence="9">Nuclear receptor domain-containing protein</fullName>
    </recommendedName>
</protein>
<dbReference type="GO" id="GO:0008270">
    <property type="term" value="F:zinc ion binding"/>
    <property type="evidence" value="ECO:0007669"/>
    <property type="project" value="UniProtKB-KW"/>
</dbReference>
<gene>
    <name evidence="10" type="ORF">SNE40_009355</name>
</gene>
<dbReference type="AlphaFoldDB" id="A0AAN8JVB8"/>
<evidence type="ECO:0000256" key="4">
    <source>
        <dbReference type="ARBA" id="ARBA00023015"/>
    </source>
</evidence>
<keyword evidence="7" id="KW-0675">Receptor</keyword>
<evidence type="ECO:0000259" key="9">
    <source>
        <dbReference type="PROSITE" id="PS51030"/>
    </source>
</evidence>
<dbReference type="Gene3D" id="3.30.50.10">
    <property type="entry name" value="Erythroid Transcription Factor GATA-1, subunit A"/>
    <property type="match status" value="2"/>
</dbReference>
<dbReference type="InterPro" id="IPR001628">
    <property type="entry name" value="Znf_hrmn_rcpt"/>
</dbReference>
<dbReference type="GO" id="GO:0045944">
    <property type="term" value="P:positive regulation of transcription by RNA polymerase II"/>
    <property type="evidence" value="ECO:0007669"/>
    <property type="project" value="TreeGrafter"/>
</dbReference>
<dbReference type="PROSITE" id="PS51030">
    <property type="entry name" value="NUCLEAR_REC_DBD_2"/>
    <property type="match status" value="2"/>
</dbReference>
<keyword evidence="2" id="KW-0863">Zinc-finger</keyword>
<keyword evidence="1" id="KW-0479">Metal-binding</keyword>
<name>A0AAN8JVB8_PATCE</name>
<keyword evidence="4" id="KW-0805">Transcription regulation</keyword>
<keyword evidence="3" id="KW-0862">Zinc</keyword>
<reference evidence="10 11" key="1">
    <citation type="submission" date="2024-01" db="EMBL/GenBank/DDBJ databases">
        <title>The genome of the rayed Mediterranean limpet Patella caerulea (Linnaeus, 1758).</title>
        <authorList>
            <person name="Anh-Thu Weber A."/>
            <person name="Halstead-Nussloch G."/>
        </authorList>
    </citation>
    <scope>NUCLEOTIDE SEQUENCE [LARGE SCALE GENOMIC DNA]</scope>
    <source>
        <strain evidence="10">AATW-2023a</strain>
        <tissue evidence="10">Whole specimen</tissue>
    </source>
</reference>
<dbReference type="PANTHER" id="PTHR24082">
    <property type="entry name" value="NUCLEAR HORMONE RECEPTOR"/>
    <property type="match status" value="1"/>
</dbReference>
<sequence length="522" mass="60098">METEGCIGDITILKKEIRCSVCDEEASGHYFGAIVCLPCKSFFIRCTKDGEPQFTSTCDRNCNVFKNSRIKCQQCRYKRCVLSGMKRNEKPDFLSPKEGRCLCLVCGDLANGIHFGVHTCEGCKKFFRRCLLENSTLVCKDKRTCQINPKTRNTCRLCRYMKCVRVGMSRSAIKMGRPRKYPRFSIRTKTVSKAEDEKRIKDLLEPRIYNDARNGHRKEARDVSYRVENVRNVRATIGNEHIANTDTGMLSTFPLTTESSTNIAAGVLGDLPSYFSVEDQQYQIDNPNYSLLQSTLRTRSMDNIHYNVSKNNEGWHIPTSNNFSNEQHNLWPVIEENCTQLYKSADFVSMPDLRYVATSPSKSNINVAENAYQAFGHLPESTSSSREWRRPVNNNINEDQNPFSHDTEQLNTNARRMKCQITDIPDIFLESLITPQPLPGKVPLREFHPVYTKFQVNDFCKTSGIKCDHLNLHTKFPSFNSTKDVHNMIKADNYKQLPRFDVTEEPSSFDKLDFNFDIWDWT</sequence>